<dbReference type="InParanoid" id="B0DCY1"/>
<protein>
    <submittedName>
        <fullName evidence="1">Predicted protein</fullName>
    </submittedName>
</protein>
<dbReference type="RefSeq" id="XP_001881906.1">
    <property type="nucleotide sequence ID" value="XM_001881871.1"/>
</dbReference>
<dbReference type="HOGENOM" id="CLU_2050064_0_0_1"/>
<keyword evidence="2" id="KW-1185">Reference proteome</keyword>
<organism evidence="2">
    <name type="scientific">Laccaria bicolor (strain S238N-H82 / ATCC MYA-4686)</name>
    <name type="common">Bicoloured deceiver</name>
    <name type="synonym">Laccaria laccata var. bicolor</name>
    <dbReference type="NCBI Taxonomy" id="486041"/>
    <lineage>
        <taxon>Eukaryota</taxon>
        <taxon>Fungi</taxon>
        <taxon>Dikarya</taxon>
        <taxon>Basidiomycota</taxon>
        <taxon>Agaricomycotina</taxon>
        <taxon>Agaricomycetes</taxon>
        <taxon>Agaricomycetidae</taxon>
        <taxon>Agaricales</taxon>
        <taxon>Agaricineae</taxon>
        <taxon>Hydnangiaceae</taxon>
        <taxon>Laccaria</taxon>
    </lineage>
</organism>
<accession>B0DCY1</accession>
<dbReference type="EMBL" id="DS547104">
    <property type="protein sequence ID" value="EDR07514.1"/>
    <property type="molecule type" value="Genomic_DNA"/>
</dbReference>
<gene>
    <name evidence="1" type="ORF">LACBIDRAFT_327822</name>
</gene>
<dbReference type="KEGG" id="lbc:LACBIDRAFT_327822"/>
<sequence>MGQQQMCEASKYNFCCGLDAEGKDSPLRGVICFLPGIRSKLHSEQSLNDRHILSMDGSVIMVGSRIRGQSEDNVNWALRRDDEHVWAQSHCSSSKKQKHQRGVVNDKNGVAEAVKAIPLK</sequence>
<evidence type="ECO:0000313" key="2">
    <source>
        <dbReference type="Proteomes" id="UP000001194"/>
    </source>
</evidence>
<name>B0DCY1_LACBS</name>
<dbReference type="Proteomes" id="UP000001194">
    <property type="component" value="Unassembled WGS sequence"/>
</dbReference>
<dbReference type="GeneID" id="6077373"/>
<proteinExistence type="predicted"/>
<evidence type="ECO:0000313" key="1">
    <source>
        <dbReference type="EMBL" id="EDR07514.1"/>
    </source>
</evidence>
<reference evidence="1 2" key="1">
    <citation type="journal article" date="2008" name="Nature">
        <title>The genome of Laccaria bicolor provides insights into mycorrhizal symbiosis.</title>
        <authorList>
            <person name="Martin F."/>
            <person name="Aerts A."/>
            <person name="Ahren D."/>
            <person name="Brun A."/>
            <person name="Danchin E.G.J."/>
            <person name="Duchaussoy F."/>
            <person name="Gibon J."/>
            <person name="Kohler A."/>
            <person name="Lindquist E."/>
            <person name="Pereda V."/>
            <person name="Salamov A."/>
            <person name="Shapiro H.J."/>
            <person name="Wuyts J."/>
            <person name="Blaudez D."/>
            <person name="Buee M."/>
            <person name="Brokstein P."/>
            <person name="Canbaeck B."/>
            <person name="Cohen D."/>
            <person name="Courty P.E."/>
            <person name="Coutinho P.M."/>
            <person name="Delaruelle C."/>
            <person name="Detter J.C."/>
            <person name="Deveau A."/>
            <person name="DiFazio S."/>
            <person name="Duplessis S."/>
            <person name="Fraissinet-Tachet L."/>
            <person name="Lucic E."/>
            <person name="Frey-Klett P."/>
            <person name="Fourrey C."/>
            <person name="Feussner I."/>
            <person name="Gay G."/>
            <person name="Grimwood J."/>
            <person name="Hoegger P.J."/>
            <person name="Jain P."/>
            <person name="Kilaru S."/>
            <person name="Labbe J."/>
            <person name="Lin Y.C."/>
            <person name="Legue V."/>
            <person name="Le Tacon F."/>
            <person name="Marmeisse R."/>
            <person name="Melayah D."/>
            <person name="Montanini B."/>
            <person name="Muratet M."/>
            <person name="Nehls U."/>
            <person name="Niculita-Hirzel H."/>
            <person name="Oudot-Le Secq M.P."/>
            <person name="Peter M."/>
            <person name="Quesneville H."/>
            <person name="Rajashekar B."/>
            <person name="Reich M."/>
            <person name="Rouhier N."/>
            <person name="Schmutz J."/>
            <person name="Yin T."/>
            <person name="Chalot M."/>
            <person name="Henrissat B."/>
            <person name="Kuees U."/>
            <person name="Lucas S."/>
            <person name="Van de Peer Y."/>
            <person name="Podila G.K."/>
            <person name="Polle A."/>
            <person name="Pukkila P.J."/>
            <person name="Richardson P.M."/>
            <person name="Rouze P."/>
            <person name="Sanders I.R."/>
            <person name="Stajich J.E."/>
            <person name="Tunlid A."/>
            <person name="Tuskan G."/>
            <person name="Grigoriev I.V."/>
        </authorList>
    </citation>
    <scope>NUCLEOTIDE SEQUENCE [LARGE SCALE GENOMIC DNA]</scope>
    <source>
        <strain evidence="2">S238N-H82 / ATCC MYA-4686</strain>
    </source>
</reference>
<dbReference type="AlphaFoldDB" id="B0DCY1"/>